<evidence type="ECO:0000259" key="1">
    <source>
        <dbReference type="Pfam" id="PF10785"/>
    </source>
</evidence>
<dbReference type="Proteomes" id="UP000244722">
    <property type="component" value="Unassembled WGS sequence"/>
</dbReference>
<feature type="domain" description="NADH-ubiquinone oxidoreductase 21kDa subunit C-terminal fungi" evidence="2">
    <location>
        <begin position="105"/>
        <end position="176"/>
    </location>
</feature>
<dbReference type="OrthoDB" id="196140at2759"/>
<proteinExistence type="predicted"/>
<keyword evidence="4" id="KW-1185">Reference proteome</keyword>
<dbReference type="Pfam" id="PF12853">
    <property type="entry name" value="NADH_u_ox_C"/>
    <property type="match status" value="1"/>
</dbReference>
<comment type="caution">
    <text evidence="3">The sequence shown here is derived from an EMBL/GenBank/DDBJ whole genome shotgun (WGS) entry which is preliminary data.</text>
</comment>
<dbReference type="STRING" id="42251.A0A2T6ZXW9"/>
<feature type="domain" description="NADH-ubiquinone oxidoreductase 21kDa subunit N-terminal" evidence="1">
    <location>
        <begin position="10"/>
        <end position="96"/>
    </location>
</feature>
<dbReference type="PANTHER" id="PTHR34062">
    <property type="entry name" value="OXIDOREDUCTASE 21 KDA SUBUNIT, PUTATIVE (AFU_ORTHOLOGUE AFUA_4G04750)-RELATED"/>
    <property type="match status" value="1"/>
</dbReference>
<dbReference type="EMBL" id="NESQ01000068">
    <property type="protein sequence ID" value="PUU80326.1"/>
    <property type="molecule type" value="Genomic_DNA"/>
</dbReference>
<dbReference type="PANTHER" id="PTHR34062:SF1">
    <property type="entry name" value="NADH-UBIQUINONE OXIDOREDUCTASE 21KDA SUBUNIT N-TERMINAL DOMAIN-CONTAINING PROTEIN"/>
    <property type="match status" value="1"/>
</dbReference>
<sequence>MDVVPPKTVHTDFPVIDTDPHFFRVLRYARPSDYAVGAGTAAAGPILFLAMEKAHPSFLPRAAMAQSLRLVTAIGVTAGFLRYYTRSSLRFWGWSENEREVEMDMREMVQKVKNKEPLYGVSILDAHMQGVAARNSRYSQTFFHVLPWFNFVNHNQHGVDTTKYFRAAEEELERERLAKGE</sequence>
<name>A0A2T6ZXW9_TUBBO</name>
<protein>
    <submittedName>
        <fullName evidence="3">C-terminal of NADH-ubiquinone oxidoreductase 21 kDa subunit-domain-containing protein</fullName>
    </submittedName>
</protein>
<dbReference type="AlphaFoldDB" id="A0A2T6ZXW9"/>
<reference evidence="3 4" key="1">
    <citation type="submission" date="2017-04" db="EMBL/GenBank/DDBJ databases">
        <title>Draft genome sequence of Tuber borchii Vittad., a whitish edible truffle.</title>
        <authorList>
            <consortium name="DOE Joint Genome Institute"/>
            <person name="Murat C."/>
            <person name="Kuo A."/>
            <person name="Barry K.W."/>
            <person name="Clum A."/>
            <person name="Dockter R.B."/>
            <person name="Fauchery L."/>
            <person name="Iotti M."/>
            <person name="Kohler A."/>
            <person name="Labutti K."/>
            <person name="Lindquist E.A."/>
            <person name="Lipzen A."/>
            <person name="Ohm R.A."/>
            <person name="Wang M."/>
            <person name="Grigoriev I.V."/>
            <person name="Zambonelli A."/>
            <person name="Martin F.M."/>
        </authorList>
    </citation>
    <scope>NUCLEOTIDE SEQUENCE [LARGE SCALE GENOMIC DNA]</scope>
    <source>
        <strain evidence="3 4">Tbo3840</strain>
    </source>
</reference>
<gene>
    <name evidence="3" type="ORF">B9Z19DRAFT_1079749</name>
</gene>
<dbReference type="InterPro" id="IPR053229">
    <property type="entry name" value="NADH-Q_oxidrdct_subunit"/>
</dbReference>
<dbReference type="InterPro" id="IPR019721">
    <property type="entry name" value="NADH-UbQ_OxRdtase_su21_N"/>
</dbReference>
<dbReference type="InterPro" id="IPR024549">
    <property type="entry name" value="NADH-UbQ_OxRdtase_su21_C_fun"/>
</dbReference>
<evidence type="ECO:0000259" key="2">
    <source>
        <dbReference type="Pfam" id="PF12853"/>
    </source>
</evidence>
<organism evidence="3 4">
    <name type="scientific">Tuber borchii</name>
    <name type="common">White truffle</name>
    <dbReference type="NCBI Taxonomy" id="42251"/>
    <lineage>
        <taxon>Eukaryota</taxon>
        <taxon>Fungi</taxon>
        <taxon>Dikarya</taxon>
        <taxon>Ascomycota</taxon>
        <taxon>Pezizomycotina</taxon>
        <taxon>Pezizomycetes</taxon>
        <taxon>Pezizales</taxon>
        <taxon>Tuberaceae</taxon>
        <taxon>Tuber</taxon>
    </lineage>
</organism>
<evidence type="ECO:0000313" key="3">
    <source>
        <dbReference type="EMBL" id="PUU80326.1"/>
    </source>
</evidence>
<evidence type="ECO:0000313" key="4">
    <source>
        <dbReference type="Proteomes" id="UP000244722"/>
    </source>
</evidence>
<accession>A0A2T6ZXW9</accession>
<keyword evidence="3" id="KW-0830">Ubiquinone</keyword>
<dbReference type="Pfam" id="PF10785">
    <property type="entry name" value="NADH-u_ox-rdase"/>
    <property type="match status" value="1"/>
</dbReference>